<reference evidence="2" key="1">
    <citation type="journal article" date="2023" name="Mol. Phylogenet. Evol.">
        <title>Genome-scale phylogeny and comparative genomics of the fungal order Sordariales.</title>
        <authorList>
            <person name="Hensen N."/>
            <person name="Bonometti L."/>
            <person name="Westerberg I."/>
            <person name="Brannstrom I.O."/>
            <person name="Guillou S."/>
            <person name="Cros-Aarteil S."/>
            <person name="Calhoun S."/>
            <person name="Haridas S."/>
            <person name="Kuo A."/>
            <person name="Mondo S."/>
            <person name="Pangilinan J."/>
            <person name="Riley R."/>
            <person name="LaButti K."/>
            <person name="Andreopoulos B."/>
            <person name="Lipzen A."/>
            <person name="Chen C."/>
            <person name="Yan M."/>
            <person name="Daum C."/>
            <person name="Ng V."/>
            <person name="Clum A."/>
            <person name="Steindorff A."/>
            <person name="Ohm R.A."/>
            <person name="Martin F."/>
            <person name="Silar P."/>
            <person name="Natvig D.O."/>
            <person name="Lalanne C."/>
            <person name="Gautier V."/>
            <person name="Ament-Velasquez S.L."/>
            <person name="Kruys A."/>
            <person name="Hutchinson M.I."/>
            <person name="Powell A.J."/>
            <person name="Barry K."/>
            <person name="Miller A.N."/>
            <person name="Grigoriev I.V."/>
            <person name="Debuchy R."/>
            <person name="Gladieux P."/>
            <person name="Hiltunen Thoren M."/>
            <person name="Johannesson H."/>
        </authorList>
    </citation>
    <scope>NUCLEOTIDE SEQUENCE</scope>
    <source>
        <strain evidence="2">CBS 508.74</strain>
    </source>
</reference>
<evidence type="ECO:0000313" key="3">
    <source>
        <dbReference type="Proteomes" id="UP001302812"/>
    </source>
</evidence>
<feature type="region of interest" description="Disordered" evidence="1">
    <location>
        <begin position="23"/>
        <end position="49"/>
    </location>
</feature>
<keyword evidence="3" id="KW-1185">Reference proteome</keyword>
<proteinExistence type="predicted"/>
<sequence>MRPPISPTRRSSRSDEWVIVGNEFETGSHTKSRSPQLNDDNMPSGQVANASSNSAAAALLSAICDAGFSNAATHKPESNGSSTETAGTDDTMMGNNETGCRSQHSVSATYPPSLPLTQFTLEMHEREQSQLYVASVSGWVVGAGMGHRLSMGFPRSTACSTFFTGSSSMSPTTMGSTTIPAQEWMFVGHPLATDDQVASAGAWCNAPMDASVCALSRISLNSE</sequence>
<dbReference type="GeneID" id="89939433"/>
<feature type="compositionally biased region" description="Polar residues" evidence="1">
    <location>
        <begin position="78"/>
        <end position="90"/>
    </location>
</feature>
<dbReference type="RefSeq" id="XP_064669485.1">
    <property type="nucleotide sequence ID" value="XM_064815308.1"/>
</dbReference>
<organism evidence="2 3">
    <name type="scientific">Canariomyces notabilis</name>
    <dbReference type="NCBI Taxonomy" id="2074819"/>
    <lineage>
        <taxon>Eukaryota</taxon>
        <taxon>Fungi</taxon>
        <taxon>Dikarya</taxon>
        <taxon>Ascomycota</taxon>
        <taxon>Pezizomycotina</taxon>
        <taxon>Sordariomycetes</taxon>
        <taxon>Sordariomycetidae</taxon>
        <taxon>Sordariales</taxon>
        <taxon>Chaetomiaceae</taxon>
        <taxon>Canariomyces</taxon>
    </lineage>
</organism>
<feature type="compositionally biased region" description="Polar residues" evidence="1">
    <location>
        <begin position="25"/>
        <end position="47"/>
    </location>
</feature>
<dbReference type="Proteomes" id="UP001302812">
    <property type="component" value="Unassembled WGS sequence"/>
</dbReference>
<reference evidence="2" key="2">
    <citation type="submission" date="2023-05" db="EMBL/GenBank/DDBJ databases">
        <authorList>
            <consortium name="Lawrence Berkeley National Laboratory"/>
            <person name="Steindorff A."/>
            <person name="Hensen N."/>
            <person name="Bonometti L."/>
            <person name="Westerberg I."/>
            <person name="Brannstrom I.O."/>
            <person name="Guillou S."/>
            <person name="Cros-Aarteil S."/>
            <person name="Calhoun S."/>
            <person name="Haridas S."/>
            <person name="Kuo A."/>
            <person name="Mondo S."/>
            <person name="Pangilinan J."/>
            <person name="Riley R."/>
            <person name="Labutti K."/>
            <person name="Andreopoulos B."/>
            <person name="Lipzen A."/>
            <person name="Chen C."/>
            <person name="Yanf M."/>
            <person name="Daum C."/>
            <person name="Ng V."/>
            <person name="Clum A."/>
            <person name="Ohm R."/>
            <person name="Martin F."/>
            <person name="Silar P."/>
            <person name="Natvig D."/>
            <person name="Lalanne C."/>
            <person name="Gautier V."/>
            <person name="Ament-Velasquez S.L."/>
            <person name="Kruys A."/>
            <person name="Hutchinson M.I."/>
            <person name="Powell A.J."/>
            <person name="Barry K."/>
            <person name="Miller A.N."/>
            <person name="Grigoriev I.V."/>
            <person name="Debuchy R."/>
            <person name="Gladieux P."/>
            <person name="Thoren M.H."/>
            <person name="Johannesson H."/>
        </authorList>
    </citation>
    <scope>NUCLEOTIDE SEQUENCE</scope>
    <source>
        <strain evidence="2">CBS 508.74</strain>
    </source>
</reference>
<gene>
    <name evidence="2" type="ORF">N656DRAFT_780045</name>
</gene>
<evidence type="ECO:0000256" key="1">
    <source>
        <dbReference type="SAM" id="MobiDB-lite"/>
    </source>
</evidence>
<feature type="region of interest" description="Disordered" evidence="1">
    <location>
        <begin position="70"/>
        <end position="90"/>
    </location>
</feature>
<evidence type="ECO:0000313" key="2">
    <source>
        <dbReference type="EMBL" id="KAK4111915.1"/>
    </source>
</evidence>
<dbReference type="EMBL" id="MU853344">
    <property type="protein sequence ID" value="KAK4111915.1"/>
    <property type="molecule type" value="Genomic_DNA"/>
</dbReference>
<comment type="caution">
    <text evidence="2">The sequence shown here is derived from an EMBL/GenBank/DDBJ whole genome shotgun (WGS) entry which is preliminary data.</text>
</comment>
<dbReference type="AlphaFoldDB" id="A0AAN6TCN6"/>
<name>A0AAN6TCN6_9PEZI</name>
<protein>
    <submittedName>
        <fullName evidence="2">Uncharacterized protein</fullName>
    </submittedName>
</protein>
<accession>A0AAN6TCN6</accession>